<keyword evidence="4" id="KW-1133">Transmembrane helix</keyword>
<dbReference type="PANTHER" id="PTHR24305">
    <property type="entry name" value="CYTOCHROME P450"/>
    <property type="match status" value="1"/>
</dbReference>
<accession>A0A9P4UMW1</accession>
<keyword evidence="3" id="KW-0408">Iron</keyword>
<evidence type="ECO:0000313" key="6">
    <source>
        <dbReference type="Proteomes" id="UP000799441"/>
    </source>
</evidence>
<name>A0A9P4UMW1_9PEZI</name>
<dbReference type="SUPFAM" id="SSF48264">
    <property type="entry name" value="Cytochrome P450"/>
    <property type="match status" value="1"/>
</dbReference>
<evidence type="ECO:0000256" key="1">
    <source>
        <dbReference type="ARBA" id="ARBA00010617"/>
    </source>
</evidence>
<protein>
    <submittedName>
        <fullName evidence="5">Cytochrome P450</fullName>
    </submittedName>
</protein>
<evidence type="ECO:0000256" key="2">
    <source>
        <dbReference type="ARBA" id="ARBA00023002"/>
    </source>
</evidence>
<comment type="cofactor">
    <cofactor evidence="3">
        <name>heme</name>
        <dbReference type="ChEBI" id="CHEBI:30413"/>
    </cofactor>
</comment>
<dbReference type="Pfam" id="PF00067">
    <property type="entry name" value="p450"/>
    <property type="match status" value="1"/>
</dbReference>
<keyword evidence="4" id="KW-0472">Membrane</keyword>
<reference evidence="5" key="1">
    <citation type="journal article" date="2020" name="Stud. Mycol.">
        <title>101 Dothideomycetes genomes: a test case for predicting lifestyles and emergence of pathogens.</title>
        <authorList>
            <person name="Haridas S."/>
            <person name="Albert R."/>
            <person name="Binder M."/>
            <person name="Bloem J."/>
            <person name="Labutti K."/>
            <person name="Salamov A."/>
            <person name="Andreopoulos B."/>
            <person name="Baker S."/>
            <person name="Barry K."/>
            <person name="Bills G."/>
            <person name="Bluhm B."/>
            <person name="Cannon C."/>
            <person name="Castanera R."/>
            <person name="Culley D."/>
            <person name="Daum C."/>
            <person name="Ezra D."/>
            <person name="Gonzalez J."/>
            <person name="Henrissat B."/>
            <person name="Kuo A."/>
            <person name="Liang C."/>
            <person name="Lipzen A."/>
            <person name="Lutzoni F."/>
            <person name="Magnuson J."/>
            <person name="Mondo S."/>
            <person name="Nolan M."/>
            <person name="Ohm R."/>
            <person name="Pangilinan J."/>
            <person name="Park H.-J."/>
            <person name="Ramirez L."/>
            <person name="Alfaro M."/>
            <person name="Sun H."/>
            <person name="Tritt A."/>
            <person name="Yoshinaga Y."/>
            <person name="Zwiers L.-H."/>
            <person name="Turgeon B."/>
            <person name="Goodwin S."/>
            <person name="Spatafora J."/>
            <person name="Crous P."/>
            <person name="Grigoriev I."/>
        </authorList>
    </citation>
    <scope>NUCLEOTIDE SEQUENCE</scope>
    <source>
        <strain evidence="5">CBS 116435</strain>
    </source>
</reference>
<dbReference type="InterPro" id="IPR002401">
    <property type="entry name" value="Cyt_P450_E_grp-I"/>
</dbReference>
<feature type="binding site" description="axial binding residue" evidence="3">
    <location>
        <position position="449"/>
    </location>
    <ligand>
        <name>heme</name>
        <dbReference type="ChEBI" id="CHEBI:30413"/>
    </ligand>
    <ligandPart>
        <name>Fe</name>
        <dbReference type="ChEBI" id="CHEBI:18248"/>
    </ligandPart>
</feature>
<dbReference type="InterPro" id="IPR001128">
    <property type="entry name" value="Cyt_P450"/>
</dbReference>
<dbReference type="AlphaFoldDB" id="A0A9P4UMW1"/>
<evidence type="ECO:0000256" key="3">
    <source>
        <dbReference type="PIRSR" id="PIRSR602401-1"/>
    </source>
</evidence>
<evidence type="ECO:0000256" key="4">
    <source>
        <dbReference type="SAM" id="Phobius"/>
    </source>
</evidence>
<dbReference type="PRINTS" id="PR00463">
    <property type="entry name" value="EP450I"/>
</dbReference>
<dbReference type="PRINTS" id="PR00385">
    <property type="entry name" value="P450"/>
</dbReference>
<organism evidence="5 6">
    <name type="scientific">Polychaeton citri CBS 116435</name>
    <dbReference type="NCBI Taxonomy" id="1314669"/>
    <lineage>
        <taxon>Eukaryota</taxon>
        <taxon>Fungi</taxon>
        <taxon>Dikarya</taxon>
        <taxon>Ascomycota</taxon>
        <taxon>Pezizomycotina</taxon>
        <taxon>Dothideomycetes</taxon>
        <taxon>Dothideomycetidae</taxon>
        <taxon>Capnodiales</taxon>
        <taxon>Capnodiaceae</taxon>
        <taxon>Polychaeton</taxon>
    </lineage>
</organism>
<dbReference type="InterPro" id="IPR050121">
    <property type="entry name" value="Cytochrome_P450_monoxygenase"/>
</dbReference>
<sequence length="517" mass="57152">MASALLKDLSHFQVVGIAAALVVTAFVLSRLYSASTSPLRSLPGPWLSHFTNQQLKSAVTGGRRIFYIDQLHKKYGPVVRISPDEVAIYDVEGFRKIHAVSGGFTKGDFYTKLTNFPRHSVFTLRDPKSHGVRRRLFARGFSKTYLRDNWEKIVREKVQLCVDKISGDAKKHGGKVDIFEWWSLMGADIVGCLCFGESFGMLELGHRSEYIRILELALVGNGIGAEHPWMRAVLSRLPIKPLKEMFNSTNYVLSHGLVAVENAKKAKEEGRDTNLMVTVIKESEQEGGGKAALDDIDVQVEATSLIFAGSGTTANTLTFIIWNILSRPELRRSLEKELSTLPEDFKDADLEALPLLNAVINETLRLYAAVPGSLPRVVPASGVTIAGHYLPPGTTVSTQAWTYHRDERLYSNPLEFNPSRFLDDVSGSTADPKAARATNSAFGAGAYTCLGIHLAYMELRYGVAMFMIQCRNTTLAEGQPALDEKQLVNYFVITPKAKKLMVQVGRPTLDRSPSSLV</sequence>
<keyword evidence="2" id="KW-0560">Oxidoreductase</keyword>
<dbReference type="GO" id="GO:0020037">
    <property type="term" value="F:heme binding"/>
    <property type="evidence" value="ECO:0007669"/>
    <property type="project" value="InterPro"/>
</dbReference>
<comment type="caution">
    <text evidence="5">The sequence shown here is derived from an EMBL/GenBank/DDBJ whole genome shotgun (WGS) entry which is preliminary data.</text>
</comment>
<keyword evidence="3" id="KW-0349">Heme</keyword>
<dbReference type="InterPro" id="IPR036396">
    <property type="entry name" value="Cyt_P450_sf"/>
</dbReference>
<dbReference type="Gene3D" id="1.10.630.10">
    <property type="entry name" value="Cytochrome P450"/>
    <property type="match status" value="1"/>
</dbReference>
<dbReference type="PANTHER" id="PTHR24305:SF96">
    <property type="entry name" value="CYTOCHROME P450 MONOOXYGENASE STCB-RELATED"/>
    <property type="match status" value="1"/>
</dbReference>
<keyword evidence="6" id="KW-1185">Reference proteome</keyword>
<proteinExistence type="inferred from homology"/>
<gene>
    <name evidence="5" type="ORF">K431DRAFT_348109</name>
</gene>
<dbReference type="GO" id="GO:0004497">
    <property type="term" value="F:monooxygenase activity"/>
    <property type="evidence" value="ECO:0007669"/>
    <property type="project" value="InterPro"/>
</dbReference>
<dbReference type="CDD" id="cd11059">
    <property type="entry name" value="CYP_fungal"/>
    <property type="match status" value="1"/>
</dbReference>
<dbReference type="EMBL" id="MU003814">
    <property type="protein sequence ID" value="KAF2719188.1"/>
    <property type="molecule type" value="Genomic_DNA"/>
</dbReference>
<evidence type="ECO:0000313" key="5">
    <source>
        <dbReference type="EMBL" id="KAF2719188.1"/>
    </source>
</evidence>
<dbReference type="GO" id="GO:0016705">
    <property type="term" value="F:oxidoreductase activity, acting on paired donors, with incorporation or reduction of molecular oxygen"/>
    <property type="evidence" value="ECO:0007669"/>
    <property type="project" value="InterPro"/>
</dbReference>
<dbReference type="OrthoDB" id="3934656at2759"/>
<feature type="transmembrane region" description="Helical" evidence="4">
    <location>
        <begin position="12"/>
        <end position="32"/>
    </location>
</feature>
<dbReference type="Proteomes" id="UP000799441">
    <property type="component" value="Unassembled WGS sequence"/>
</dbReference>
<dbReference type="GO" id="GO:0005506">
    <property type="term" value="F:iron ion binding"/>
    <property type="evidence" value="ECO:0007669"/>
    <property type="project" value="InterPro"/>
</dbReference>
<comment type="similarity">
    <text evidence="1">Belongs to the cytochrome P450 family.</text>
</comment>
<keyword evidence="4" id="KW-0812">Transmembrane</keyword>
<keyword evidence="3" id="KW-0479">Metal-binding</keyword>